<accession>A0AAP0QNP9</accession>
<dbReference type="InterPro" id="IPR015940">
    <property type="entry name" value="UBA"/>
</dbReference>
<organism evidence="3 4">
    <name type="scientific">Citrus x changshan-huyou</name>
    <dbReference type="NCBI Taxonomy" id="2935761"/>
    <lineage>
        <taxon>Eukaryota</taxon>
        <taxon>Viridiplantae</taxon>
        <taxon>Streptophyta</taxon>
        <taxon>Embryophyta</taxon>
        <taxon>Tracheophyta</taxon>
        <taxon>Spermatophyta</taxon>
        <taxon>Magnoliopsida</taxon>
        <taxon>eudicotyledons</taxon>
        <taxon>Gunneridae</taxon>
        <taxon>Pentapetalae</taxon>
        <taxon>rosids</taxon>
        <taxon>malvids</taxon>
        <taxon>Sapindales</taxon>
        <taxon>Rutaceae</taxon>
        <taxon>Aurantioideae</taxon>
        <taxon>Citrus</taxon>
    </lineage>
</organism>
<gene>
    <name evidence="3" type="ORF">WN944_016536</name>
</gene>
<dbReference type="CDD" id="cd14290">
    <property type="entry name" value="UBA_PUB_plant"/>
    <property type="match status" value="1"/>
</dbReference>
<dbReference type="SMR" id="A0AAP0QNP9"/>
<dbReference type="Pfam" id="PF09409">
    <property type="entry name" value="PUB"/>
    <property type="match status" value="1"/>
</dbReference>
<comment type="caution">
    <text evidence="3">The sequence shown here is derived from an EMBL/GenBank/DDBJ whole genome shotgun (WGS) entry which is preliminary data.</text>
</comment>
<evidence type="ECO:0000313" key="3">
    <source>
        <dbReference type="EMBL" id="KAK9201335.1"/>
    </source>
</evidence>
<keyword evidence="4" id="KW-1185">Reference proteome</keyword>
<dbReference type="AlphaFoldDB" id="A0AAP0QNP9"/>
<dbReference type="PROSITE" id="PS50030">
    <property type="entry name" value="UBA"/>
    <property type="match status" value="1"/>
</dbReference>
<evidence type="ECO:0000313" key="4">
    <source>
        <dbReference type="Proteomes" id="UP001428341"/>
    </source>
</evidence>
<proteinExistence type="predicted"/>
<sequence>MPSDHETTVLEVDKKLLKELEGFGFPLARAARALHYSGNGSLEDAINWIVDHENDAEDDEMPLIAVNIEIESPQPDHMMEEVEKKAQEKRDQAYQREEEEKKPERNREKVLHRLQQRIHAGKELLEATLTAAENERQRFSAARKAEKEEVKRARQKIRQKIEADKVERRRQLGFPSEKPVTLNPSKPIVQDKMTSLPVMTITKAEKMRECLRSLRRNHKEDDARVKRAFQTLLIYVGNIVKNPNEEKYRKIRLGNPLFQDRVGSMKGGIEFLELCGFEKTEGGDFLHLPSEKLDMEGLNAAGSLLRSAMTNPFFGLLGG</sequence>
<dbReference type="Proteomes" id="UP001428341">
    <property type="component" value="Unassembled WGS sequence"/>
</dbReference>
<feature type="region of interest" description="Disordered" evidence="1">
    <location>
        <begin position="74"/>
        <end position="107"/>
    </location>
</feature>
<dbReference type="Gene3D" id="1.10.8.10">
    <property type="entry name" value="DNA helicase RuvA subunit, C-terminal domain"/>
    <property type="match status" value="1"/>
</dbReference>
<reference evidence="3 4" key="1">
    <citation type="submission" date="2024-05" db="EMBL/GenBank/DDBJ databases">
        <title>Haplotype-resolved chromosome-level genome assembly of Huyou (Citrus changshanensis).</title>
        <authorList>
            <person name="Miao C."/>
            <person name="Chen W."/>
            <person name="Wu Y."/>
            <person name="Wang L."/>
            <person name="Zhao S."/>
            <person name="Grierson D."/>
            <person name="Xu C."/>
            <person name="Chen K."/>
        </authorList>
    </citation>
    <scope>NUCLEOTIDE SEQUENCE [LARGE SCALE GENOMIC DNA]</scope>
    <source>
        <strain evidence="3">01-14</strain>
        <tissue evidence="3">Leaf</tissue>
    </source>
</reference>
<dbReference type="InterPro" id="IPR009060">
    <property type="entry name" value="UBA-like_sf"/>
</dbReference>
<name>A0AAP0QNP9_9ROSI</name>
<dbReference type="Gene3D" id="1.20.58.2190">
    <property type="match status" value="1"/>
</dbReference>
<dbReference type="CDD" id="cd10461">
    <property type="entry name" value="PUB_UBA_plant"/>
    <property type="match status" value="1"/>
</dbReference>
<dbReference type="SUPFAM" id="SSF46934">
    <property type="entry name" value="UBA-like"/>
    <property type="match status" value="1"/>
</dbReference>
<dbReference type="SUPFAM" id="SSF143503">
    <property type="entry name" value="PUG domain-like"/>
    <property type="match status" value="1"/>
</dbReference>
<feature type="domain" description="UBA" evidence="2">
    <location>
        <begin position="11"/>
        <end position="52"/>
    </location>
</feature>
<dbReference type="InterPro" id="IPR018997">
    <property type="entry name" value="PUB_domain"/>
</dbReference>
<dbReference type="EMBL" id="JBCGBO010000005">
    <property type="protein sequence ID" value="KAK9201335.1"/>
    <property type="molecule type" value="Genomic_DNA"/>
</dbReference>
<feature type="compositionally biased region" description="Basic and acidic residues" evidence="1">
    <location>
        <begin position="77"/>
        <end position="107"/>
    </location>
</feature>
<evidence type="ECO:0000256" key="1">
    <source>
        <dbReference type="SAM" id="MobiDB-lite"/>
    </source>
</evidence>
<dbReference type="PANTHER" id="PTHR46713:SF4">
    <property type="entry name" value="UBIQUITIN-ASSOCIATED (UBA)_TS-N DOMAIN PROTEIN"/>
    <property type="match status" value="1"/>
</dbReference>
<evidence type="ECO:0000259" key="2">
    <source>
        <dbReference type="PROSITE" id="PS50030"/>
    </source>
</evidence>
<protein>
    <recommendedName>
        <fullName evidence="2">UBA domain-containing protein</fullName>
    </recommendedName>
</protein>
<dbReference type="InterPro" id="IPR036339">
    <property type="entry name" value="PUB-like_dom_sf"/>
</dbReference>
<dbReference type="Pfam" id="PF22562">
    <property type="entry name" value="UBA_7"/>
    <property type="match status" value="1"/>
</dbReference>
<dbReference type="PANTHER" id="PTHR46713">
    <property type="entry name" value="F13M7.16 PROTEIN"/>
    <property type="match status" value="1"/>
</dbReference>
<dbReference type="SMART" id="SM00580">
    <property type="entry name" value="PUG"/>
    <property type="match status" value="1"/>
</dbReference>